<dbReference type="CDD" id="cd01948">
    <property type="entry name" value="EAL"/>
    <property type="match status" value="1"/>
</dbReference>
<dbReference type="SUPFAM" id="SSF141868">
    <property type="entry name" value="EAL domain-like"/>
    <property type="match status" value="1"/>
</dbReference>
<dbReference type="Gene3D" id="3.30.450.20">
    <property type="entry name" value="PAS domain"/>
    <property type="match status" value="2"/>
</dbReference>
<dbReference type="InterPro" id="IPR052155">
    <property type="entry name" value="Biofilm_reg_signaling"/>
</dbReference>
<dbReference type="PANTHER" id="PTHR44757:SF2">
    <property type="entry name" value="BIOFILM ARCHITECTURE MAINTENANCE PROTEIN MBAA"/>
    <property type="match status" value="1"/>
</dbReference>
<keyword evidence="1" id="KW-1133">Transmembrane helix</keyword>
<dbReference type="CDD" id="cd12915">
    <property type="entry name" value="PDC2_DGC_like"/>
    <property type="match status" value="1"/>
</dbReference>
<dbReference type="PANTHER" id="PTHR44757">
    <property type="entry name" value="DIGUANYLATE CYCLASE DGCP"/>
    <property type="match status" value="1"/>
</dbReference>
<dbReference type="CDD" id="cd12914">
    <property type="entry name" value="PDC1_DGC_like"/>
    <property type="match status" value="1"/>
</dbReference>
<sequence>MAVSSEIPQVLPGRPISRWRLDRWLTVAGVLLALVVAAAAASLVVNLKQRTVAAKSRELTTLALVLSQECERAFQALDAVQTSVIEGMQAQQVTTPEAFERVMTTHQVGNALRDKIAALPYVDAITLIDRHGKLLNFSRYWPIPPVNVSDRDYFKALMADPELDTFLSVPVPNRGTGAWTIYLARKFRAPDGTALGMVLGAIRLDYFEQFYGAVQMGEGGAISLFRNDGMLLVRSPAVGTVGQAYLTPAQQAARLDRETEGRAFASTSPVDGLRRLGVVNSLEHYPLNVAVSVTEDAIGAYWKPEAWAIAGSAGLLCLIIGLCVILARRQLQAQYRLAETASHMARHDMLTGLPNRLMFSERLRERSSRAGSGPPEPAAILLVDLDYFKTVNDTLGHPAGDTLLRAIGDRLQRTAGAGALVARLGGDEFAILQENARPQDAQALAKRIVETVCEPYSVDGNRIVTSASVGLTFFPAHGVDGDRLLKNADMALYRAKADGRNTWRVFEMEMDEQIQARRALEMALRDTLQNDGFELHYQPVVDASTSVLRGFEALLRWKTAMPEFASTARLVQVAEETGLIVPIGRWVLRAACRQAAAWPAPVRVAVNVSPWQFRGGDLVEHVREALAESGLAGDRLELEITETVLLHDSPQLRATLERLRSLGVGIALDDFGTGYSSLSYLRRFPVDRIKIDISFVREICETPEATRIVRSIVDLARSLGMSTTGEGVESRRQWEQLRRCGCSEIQGYYVGRPAAAEQAEAYLLRYGFAGEVRRRDDAPAGAAQGA</sequence>
<feature type="domain" description="EAL" evidence="2">
    <location>
        <begin position="517"/>
        <end position="767"/>
    </location>
</feature>
<dbReference type="Pfam" id="PF00990">
    <property type="entry name" value="GGDEF"/>
    <property type="match status" value="1"/>
</dbReference>
<dbReference type="Gene3D" id="3.20.20.450">
    <property type="entry name" value="EAL domain"/>
    <property type="match status" value="1"/>
</dbReference>
<evidence type="ECO:0000256" key="1">
    <source>
        <dbReference type="SAM" id="Phobius"/>
    </source>
</evidence>
<dbReference type="RefSeq" id="WP_345249978.1">
    <property type="nucleotide sequence ID" value="NZ_BAABFO010000011.1"/>
</dbReference>
<dbReference type="PROSITE" id="PS50883">
    <property type="entry name" value="EAL"/>
    <property type="match status" value="1"/>
</dbReference>
<dbReference type="InterPro" id="IPR054327">
    <property type="entry name" value="His-kinase-like_sensor"/>
</dbReference>
<dbReference type="SUPFAM" id="SSF55073">
    <property type="entry name" value="Nucleotide cyclase"/>
    <property type="match status" value="1"/>
</dbReference>
<dbReference type="CDD" id="cd01949">
    <property type="entry name" value="GGDEF"/>
    <property type="match status" value="1"/>
</dbReference>
<dbReference type="Pfam" id="PF22588">
    <property type="entry name" value="dCache_1_like"/>
    <property type="match status" value="1"/>
</dbReference>
<evidence type="ECO:0000313" key="5">
    <source>
        <dbReference type="Proteomes" id="UP001501671"/>
    </source>
</evidence>
<accession>A0ABP8H3R5</accession>
<dbReference type="EMBL" id="BAABFO010000011">
    <property type="protein sequence ID" value="GAA4333813.1"/>
    <property type="molecule type" value="Genomic_DNA"/>
</dbReference>
<keyword evidence="5" id="KW-1185">Reference proteome</keyword>
<dbReference type="Proteomes" id="UP001501671">
    <property type="component" value="Unassembled WGS sequence"/>
</dbReference>
<organism evidence="4 5">
    <name type="scientific">Pigmentiphaga soli</name>
    <dbReference type="NCBI Taxonomy" id="1007095"/>
    <lineage>
        <taxon>Bacteria</taxon>
        <taxon>Pseudomonadati</taxon>
        <taxon>Pseudomonadota</taxon>
        <taxon>Betaproteobacteria</taxon>
        <taxon>Burkholderiales</taxon>
        <taxon>Alcaligenaceae</taxon>
        <taxon>Pigmentiphaga</taxon>
    </lineage>
</organism>
<feature type="transmembrane region" description="Helical" evidence="1">
    <location>
        <begin position="24"/>
        <end position="47"/>
    </location>
</feature>
<dbReference type="InterPro" id="IPR001633">
    <property type="entry name" value="EAL_dom"/>
</dbReference>
<keyword evidence="1" id="KW-0472">Membrane</keyword>
<dbReference type="Gene3D" id="3.30.70.270">
    <property type="match status" value="1"/>
</dbReference>
<dbReference type="PROSITE" id="PS50887">
    <property type="entry name" value="GGDEF"/>
    <property type="match status" value="1"/>
</dbReference>
<feature type="domain" description="GGDEF" evidence="3">
    <location>
        <begin position="376"/>
        <end position="508"/>
    </location>
</feature>
<gene>
    <name evidence="4" type="ORF">GCM10023144_25460</name>
</gene>
<protein>
    <recommendedName>
        <fullName evidence="6">EAL domain-containing protein</fullName>
    </recommendedName>
</protein>
<dbReference type="NCBIfam" id="TIGR00254">
    <property type="entry name" value="GGDEF"/>
    <property type="match status" value="1"/>
</dbReference>
<dbReference type="SMART" id="SM00267">
    <property type="entry name" value="GGDEF"/>
    <property type="match status" value="1"/>
</dbReference>
<feature type="transmembrane region" description="Helical" evidence="1">
    <location>
        <begin position="306"/>
        <end position="327"/>
    </location>
</feature>
<dbReference type="InterPro" id="IPR035919">
    <property type="entry name" value="EAL_sf"/>
</dbReference>
<comment type="caution">
    <text evidence="4">The sequence shown here is derived from an EMBL/GenBank/DDBJ whole genome shotgun (WGS) entry which is preliminary data.</text>
</comment>
<reference evidence="5" key="1">
    <citation type="journal article" date="2019" name="Int. J. Syst. Evol. Microbiol.">
        <title>The Global Catalogue of Microorganisms (GCM) 10K type strain sequencing project: providing services to taxonomists for standard genome sequencing and annotation.</title>
        <authorList>
            <consortium name="The Broad Institute Genomics Platform"/>
            <consortium name="The Broad Institute Genome Sequencing Center for Infectious Disease"/>
            <person name="Wu L."/>
            <person name="Ma J."/>
        </authorList>
    </citation>
    <scope>NUCLEOTIDE SEQUENCE [LARGE SCALE GENOMIC DNA]</scope>
    <source>
        <strain evidence="5">JCM 17666</strain>
    </source>
</reference>
<dbReference type="InterPro" id="IPR043128">
    <property type="entry name" value="Rev_trsase/Diguanyl_cyclase"/>
</dbReference>
<dbReference type="InterPro" id="IPR029787">
    <property type="entry name" value="Nucleotide_cyclase"/>
</dbReference>
<dbReference type="Pfam" id="PF00563">
    <property type="entry name" value="EAL"/>
    <property type="match status" value="1"/>
</dbReference>
<dbReference type="SMART" id="SM00052">
    <property type="entry name" value="EAL"/>
    <property type="match status" value="1"/>
</dbReference>
<evidence type="ECO:0000313" key="4">
    <source>
        <dbReference type="EMBL" id="GAA4333813.1"/>
    </source>
</evidence>
<evidence type="ECO:0008006" key="6">
    <source>
        <dbReference type="Google" id="ProtNLM"/>
    </source>
</evidence>
<dbReference type="InterPro" id="IPR000160">
    <property type="entry name" value="GGDEF_dom"/>
</dbReference>
<keyword evidence="1" id="KW-0812">Transmembrane</keyword>
<evidence type="ECO:0000259" key="2">
    <source>
        <dbReference type="PROSITE" id="PS50883"/>
    </source>
</evidence>
<proteinExistence type="predicted"/>
<evidence type="ECO:0000259" key="3">
    <source>
        <dbReference type="PROSITE" id="PS50887"/>
    </source>
</evidence>
<name>A0ABP8H3R5_9BURK</name>